<evidence type="ECO:0000313" key="3">
    <source>
        <dbReference type="Proteomes" id="UP000235023"/>
    </source>
</evidence>
<protein>
    <submittedName>
        <fullName evidence="2">Uncharacterized protein</fullName>
    </submittedName>
</protein>
<evidence type="ECO:0000256" key="1">
    <source>
        <dbReference type="SAM" id="MobiDB-lite"/>
    </source>
</evidence>
<feature type="region of interest" description="Disordered" evidence="1">
    <location>
        <begin position="1"/>
        <end position="23"/>
    </location>
</feature>
<evidence type="ECO:0000313" key="2">
    <source>
        <dbReference type="EMBL" id="PLN83808.1"/>
    </source>
</evidence>
<accession>A0A2J5I1W1</accession>
<dbReference type="Proteomes" id="UP000235023">
    <property type="component" value="Unassembled WGS sequence"/>
</dbReference>
<dbReference type="AlphaFoldDB" id="A0A2J5I1W1"/>
<proteinExistence type="predicted"/>
<dbReference type="OrthoDB" id="10618693at2759"/>
<keyword evidence="3" id="KW-1185">Reference proteome</keyword>
<sequence length="215" mass="23446">MASSRKAKTPPGNDTFIPDQKAAAKRTKEKIKIKKIKLLKHSVFFTRSRVNQIMRRGEISTTTTTERSAYRKRAMAAPARRPLRGPAVAMGAPLSELVGEPEAPVFEGLSPVLVTSSVLVEAPPEVDLEGAAVVEEPRPVELPAPSVEEAVGITPVDCETVGRVKALDSEGAPDWAATTAAKAMTRVEARMLTVVWRMIGDRRDWLQVELQAINR</sequence>
<name>A0A2J5I1W1_9EURO</name>
<reference evidence="3" key="1">
    <citation type="submission" date="2017-12" db="EMBL/GenBank/DDBJ databases">
        <authorList>
            <consortium name="DOE Joint Genome Institute"/>
            <person name="Mondo S.J."/>
            <person name="Kjaerbolling I."/>
            <person name="Vesth T.C."/>
            <person name="Frisvad J.C."/>
            <person name="Nybo J.L."/>
            <person name="Theobald S."/>
            <person name="Kuo A."/>
            <person name="Bowyer P."/>
            <person name="Matsuda Y."/>
            <person name="Lyhne E.K."/>
            <person name="Kogle M.E."/>
            <person name="Clum A."/>
            <person name="Lipzen A."/>
            <person name="Salamov A."/>
            <person name="Ngan C.Y."/>
            <person name="Daum C."/>
            <person name="Chiniquy J."/>
            <person name="Barry K."/>
            <person name="LaButti K."/>
            <person name="Haridas S."/>
            <person name="Simmons B.A."/>
            <person name="Magnuson J.K."/>
            <person name="Mortensen U.H."/>
            <person name="Larsen T.O."/>
            <person name="Grigoriev I.V."/>
            <person name="Baker S.E."/>
            <person name="Andersen M.R."/>
            <person name="Nordberg H.P."/>
            <person name="Cantor M.N."/>
            <person name="Hua S.X."/>
        </authorList>
    </citation>
    <scope>NUCLEOTIDE SEQUENCE [LARGE SCALE GENOMIC DNA]</scope>
    <source>
        <strain evidence="3">IBT 19404</strain>
    </source>
</reference>
<gene>
    <name evidence="2" type="ORF">BDW42DRAFT_164149</name>
</gene>
<dbReference type="EMBL" id="KZ559516">
    <property type="protein sequence ID" value="PLN83808.1"/>
    <property type="molecule type" value="Genomic_DNA"/>
</dbReference>
<organism evidence="2 3">
    <name type="scientific">Aspergillus taichungensis</name>
    <dbReference type="NCBI Taxonomy" id="482145"/>
    <lineage>
        <taxon>Eukaryota</taxon>
        <taxon>Fungi</taxon>
        <taxon>Dikarya</taxon>
        <taxon>Ascomycota</taxon>
        <taxon>Pezizomycotina</taxon>
        <taxon>Eurotiomycetes</taxon>
        <taxon>Eurotiomycetidae</taxon>
        <taxon>Eurotiales</taxon>
        <taxon>Aspergillaceae</taxon>
        <taxon>Aspergillus</taxon>
        <taxon>Aspergillus subgen. Circumdati</taxon>
    </lineage>
</organism>